<reference evidence="1 2" key="1">
    <citation type="submission" date="2011-05" db="EMBL/GenBank/DDBJ databases">
        <authorList>
            <person name="Muzny D."/>
            <person name="Qin X."/>
            <person name="Deng J."/>
            <person name="Jiang H."/>
            <person name="Liu Y."/>
            <person name="Qu J."/>
            <person name="Song X.-Z."/>
            <person name="Zhang L."/>
            <person name="Thornton R."/>
            <person name="Coyle M."/>
            <person name="Francisco L."/>
            <person name="Jackson L."/>
            <person name="Javaid M."/>
            <person name="Korchina V."/>
            <person name="Kovar C."/>
            <person name="Mata R."/>
            <person name="Mathew T."/>
            <person name="Ngo R."/>
            <person name="Nguyen L."/>
            <person name="Nguyen N."/>
            <person name="Okwuonu G."/>
            <person name="Ongeri F."/>
            <person name="Pham C."/>
            <person name="Simmons D."/>
            <person name="Wilczek-Boney K."/>
            <person name="Hale W."/>
            <person name="Jakkamsetti A."/>
            <person name="Pham P."/>
            <person name="Ruth R."/>
            <person name="San Lucas F."/>
            <person name="Warren J."/>
            <person name="Zhang J."/>
            <person name="Zhao Z."/>
            <person name="Zhou C."/>
            <person name="Zhu D."/>
            <person name="Lee S."/>
            <person name="Bess C."/>
            <person name="Blankenburg K."/>
            <person name="Forbes L."/>
            <person name="Fu Q."/>
            <person name="Gubbala S."/>
            <person name="Hirani K."/>
            <person name="Jayaseelan J.C."/>
            <person name="Lara F."/>
            <person name="Munidasa M."/>
            <person name="Palculict T."/>
            <person name="Patil S."/>
            <person name="Pu L.-L."/>
            <person name="Saada N."/>
            <person name="Tang L."/>
            <person name="Weissenberger G."/>
            <person name="Zhu Y."/>
            <person name="Hemphill L."/>
            <person name="Shang Y."/>
            <person name="Youmans B."/>
            <person name="Ayvaz T."/>
            <person name="Ross M."/>
            <person name="Santibanez J."/>
            <person name="Aqrawi P."/>
            <person name="Gross S."/>
            <person name="Joshi V."/>
            <person name="Fowler G."/>
            <person name="Nazareth L."/>
            <person name="Reid J."/>
            <person name="Worley K."/>
            <person name="Petrosino J."/>
            <person name="Highlander S."/>
            <person name="Gibbs R."/>
        </authorList>
    </citation>
    <scope>NUCLEOTIDE SEQUENCE [LARGE SCALE GENOMIC DNA]</scope>
    <source>
        <strain evidence="1 2">871</strain>
    </source>
</reference>
<dbReference type="EMBL" id="AGAY01000059">
    <property type="protein sequence ID" value="EGY52102.1"/>
    <property type="molecule type" value="Genomic_DNA"/>
</dbReference>
<keyword evidence="2" id="KW-1185">Reference proteome</keyword>
<protein>
    <submittedName>
        <fullName evidence="1">Uncharacterized protein</fullName>
    </submittedName>
</protein>
<accession>G4CJ08</accession>
<name>G4CJ08_9NEIS</name>
<evidence type="ECO:0000313" key="2">
    <source>
        <dbReference type="Proteomes" id="UP000003019"/>
    </source>
</evidence>
<dbReference type="AlphaFoldDB" id="G4CJ08"/>
<comment type="caution">
    <text evidence="1">The sequence shown here is derived from an EMBL/GenBank/DDBJ whole genome shotgun (WGS) entry which is preliminary data.</text>
</comment>
<organism evidence="1 2">
    <name type="scientific">Neisseria shayeganii 871</name>
    <dbReference type="NCBI Taxonomy" id="1032488"/>
    <lineage>
        <taxon>Bacteria</taxon>
        <taxon>Pseudomonadati</taxon>
        <taxon>Pseudomonadota</taxon>
        <taxon>Betaproteobacteria</taxon>
        <taxon>Neisseriales</taxon>
        <taxon>Neisseriaceae</taxon>
        <taxon>Neisseria</taxon>
    </lineage>
</organism>
<dbReference type="STRING" id="1032488.HMPREF9371_1597"/>
<dbReference type="HOGENOM" id="CLU_3186269_0_0_4"/>
<sequence length="46" mass="5163">MLEVFLRFGLSAAAASMSAGNVFAESERSGWPRPLQNLQMWMQFKA</sequence>
<dbReference type="PATRIC" id="fig|1032488.3.peg.1508"/>
<proteinExistence type="predicted"/>
<evidence type="ECO:0000313" key="1">
    <source>
        <dbReference type="EMBL" id="EGY52102.1"/>
    </source>
</evidence>
<dbReference type="Proteomes" id="UP000003019">
    <property type="component" value="Unassembled WGS sequence"/>
</dbReference>
<gene>
    <name evidence="1" type="ORF">HMPREF9371_1597</name>
</gene>